<keyword evidence="3" id="KW-0804">Transcription</keyword>
<evidence type="ECO:0000259" key="4">
    <source>
        <dbReference type="PROSITE" id="PS01124"/>
    </source>
</evidence>
<dbReference type="EMBL" id="JFZA02000008">
    <property type="protein sequence ID" value="KFG90906.1"/>
    <property type="molecule type" value="Genomic_DNA"/>
</dbReference>
<feature type="domain" description="HTH araC/xylS-type" evidence="4">
    <location>
        <begin position="212"/>
        <end position="313"/>
    </location>
</feature>
<dbReference type="GO" id="GO:0003700">
    <property type="term" value="F:DNA-binding transcription factor activity"/>
    <property type="evidence" value="ECO:0007669"/>
    <property type="project" value="InterPro"/>
</dbReference>
<protein>
    <submittedName>
        <fullName evidence="5">Transcriptional regulator, AraC family</fullName>
    </submittedName>
</protein>
<dbReference type="OrthoDB" id="7191628at2"/>
<dbReference type="InterPro" id="IPR018062">
    <property type="entry name" value="HTH_AraC-typ_CS"/>
</dbReference>
<dbReference type="PROSITE" id="PS00041">
    <property type="entry name" value="HTH_ARAC_FAMILY_1"/>
    <property type="match status" value="1"/>
</dbReference>
<keyword evidence="6" id="KW-1185">Reference proteome</keyword>
<dbReference type="InterPro" id="IPR020449">
    <property type="entry name" value="Tscrpt_reg_AraC-type_HTH"/>
</dbReference>
<reference evidence="5" key="1">
    <citation type="submission" date="2014-08" db="EMBL/GenBank/DDBJ databases">
        <title>Draft genome sequences of Sphingobium herbicidovorans.</title>
        <authorList>
            <person name="Gan H.M."/>
            <person name="Gan H.Y."/>
            <person name="Savka M.A."/>
        </authorList>
    </citation>
    <scope>NUCLEOTIDE SEQUENCE [LARGE SCALE GENOMIC DNA]</scope>
    <source>
        <strain evidence="5">NBRC 16415</strain>
    </source>
</reference>
<proteinExistence type="predicted"/>
<dbReference type="PRINTS" id="PR00032">
    <property type="entry name" value="HTHARAC"/>
</dbReference>
<evidence type="ECO:0000256" key="1">
    <source>
        <dbReference type="ARBA" id="ARBA00023015"/>
    </source>
</evidence>
<gene>
    <name evidence="5" type="ORF">BV98_001273</name>
</gene>
<keyword evidence="2" id="KW-0238">DNA-binding</keyword>
<dbReference type="PROSITE" id="PS01124">
    <property type="entry name" value="HTH_ARAC_FAMILY_2"/>
    <property type="match status" value="1"/>
</dbReference>
<dbReference type="Pfam" id="PF12833">
    <property type="entry name" value="HTH_18"/>
    <property type="match status" value="1"/>
</dbReference>
<dbReference type="GO" id="GO:0043565">
    <property type="term" value="F:sequence-specific DNA binding"/>
    <property type="evidence" value="ECO:0007669"/>
    <property type="project" value="InterPro"/>
</dbReference>
<dbReference type="SMART" id="SM00342">
    <property type="entry name" value="HTH_ARAC"/>
    <property type="match status" value="1"/>
</dbReference>
<dbReference type="eggNOG" id="COG2207">
    <property type="taxonomic scope" value="Bacteria"/>
</dbReference>
<dbReference type="InterPro" id="IPR018060">
    <property type="entry name" value="HTH_AraC"/>
</dbReference>
<organism evidence="5 6">
    <name type="scientific">Sphingobium herbicidovorans (strain ATCC 700291 / DSM 11019 / CCUG 56400 / KCTC 2939 / LMG 18315 / NBRC 16415 / MH)</name>
    <name type="common">Sphingomonas herbicidovorans</name>
    <dbReference type="NCBI Taxonomy" id="1219045"/>
    <lineage>
        <taxon>Bacteria</taxon>
        <taxon>Pseudomonadati</taxon>
        <taxon>Pseudomonadota</taxon>
        <taxon>Alphaproteobacteria</taxon>
        <taxon>Sphingomonadales</taxon>
        <taxon>Sphingomonadaceae</taxon>
        <taxon>Sphingobium</taxon>
    </lineage>
</organism>
<dbReference type="PATRIC" id="fig|1219045.3.peg.1303"/>
<comment type="caution">
    <text evidence="5">The sequence shown here is derived from an EMBL/GenBank/DDBJ whole genome shotgun (WGS) entry which is preliminary data.</text>
</comment>
<dbReference type="InterPro" id="IPR009057">
    <property type="entry name" value="Homeodomain-like_sf"/>
</dbReference>
<evidence type="ECO:0000256" key="3">
    <source>
        <dbReference type="ARBA" id="ARBA00023163"/>
    </source>
</evidence>
<keyword evidence="1" id="KW-0805">Transcription regulation</keyword>
<dbReference type="SUPFAM" id="SSF46689">
    <property type="entry name" value="Homeodomain-like"/>
    <property type="match status" value="1"/>
</dbReference>
<dbReference type="AlphaFoldDB" id="A0A086PBY8"/>
<accession>A0A086PBY8</accession>
<sequence length="322" mass="36113">METTTQIAASVDELRPLIEQRYYRGDTYGSGTPDARFTLRSVQAGLLPVTQFAGGHLGLRRTWNHIRENPSDVYVIWFPIEGAITVTQDLAHDTKVESGECMISCGDRPFHVRTISADAANINQIHVIVPSHIIRSRLPNVDRLCGRGFSGRSGAIKLGAELYRLMLCEAQDISMGSLSNLSLAALDAVCDGMRFVTVDQPTQIDNNKMHLERTLRFIDQHLSTQGLTAERVAKGCGMSRRYLHYLLSNNGISFGNYLWEARLQQACQWLSDPEFRHFNIVDIAYMCGFRSASHFSNAYRARFGVSPRDARMDAEVPVRLNS</sequence>
<evidence type="ECO:0000256" key="2">
    <source>
        <dbReference type="ARBA" id="ARBA00023125"/>
    </source>
</evidence>
<evidence type="ECO:0000313" key="6">
    <source>
        <dbReference type="Proteomes" id="UP000024284"/>
    </source>
</evidence>
<evidence type="ECO:0000313" key="5">
    <source>
        <dbReference type="EMBL" id="KFG90906.1"/>
    </source>
</evidence>
<dbReference type="Proteomes" id="UP000024284">
    <property type="component" value="Unassembled WGS sequence"/>
</dbReference>
<name>A0A086PBY8_SPHHM</name>
<dbReference type="PANTHER" id="PTHR43280">
    <property type="entry name" value="ARAC-FAMILY TRANSCRIPTIONAL REGULATOR"/>
    <property type="match status" value="1"/>
</dbReference>
<dbReference type="Gene3D" id="1.10.10.60">
    <property type="entry name" value="Homeodomain-like"/>
    <property type="match status" value="1"/>
</dbReference>
<dbReference type="STRING" id="76947.GCA_002080435_04075"/>
<dbReference type="PANTHER" id="PTHR43280:SF2">
    <property type="entry name" value="HTH-TYPE TRANSCRIPTIONAL REGULATOR EXSA"/>
    <property type="match status" value="1"/>
</dbReference>
<dbReference type="RefSeq" id="WP_051908107.1">
    <property type="nucleotide sequence ID" value="NZ_BCZD01000023.1"/>
</dbReference>